<feature type="non-terminal residue" evidence="1">
    <location>
        <position position="1"/>
    </location>
</feature>
<sequence length="326" mass="36688">MLCMFIGPGIPVLLNYRRIAAPAFTKAVLLLRAFAHNIIIYGLGRSCKGEFPKAVCQLAEIAVTTNGLASQHHPSLHATKASDFTTSSYNMCYTVAFEDGYHVLVQFPIMGRSRFRSEKTRDELLVMAFLARNTRLPVPIVLGTGNWGCGPYIVMTFIEGTLLSKCLRDPTVQSPSLDPTISESSLQRAYYAMAQVVLELSKPTFPSIGALKYDSDAWKVGKRPLTLNMNELVRVGNCPPNRMSSSMENGLFWFCLAARKSIMFDDIYWTFLDEKYFGHLSSLDDRLSLLTEDERNELDGFVRTKKQQAEEKTLDEHMTLDEIIDL</sequence>
<comment type="caution">
    <text evidence="1">The sequence shown here is derived from an EMBL/GenBank/DDBJ whole genome shotgun (WGS) entry which is preliminary data.</text>
</comment>
<evidence type="ECO:0000313" key="2">
    <source>
        <dbReference type="Proteomes" id="UP000258309"/>
    </source>
</evidence>
<proteinExistence type="predicted"/>
<dbReference type="InterPro" id="IPR011009">
    <property type="entry name" value="Kinase-like_dom_sf"/>
</dbReference>
<protein>
    <recommendedName>
        <fullName evidence="3">Aminoglycoside phosphotransferase domain-containing protein</fullName>
    </recommendedName>
</protein>
<dbReference type="PANTHER" id="PTHR21310:SF37">
    <property type="entry name" value="AMINOGLYCOSIDE PHOSPHOTRANSFERASE DOMAIN-CONTAINING PROTEIN"/>
    <property type="match status" value="1"/>
</dbReference>
<dbReference type="AlphaFoldDB" id="A0A3E2GW08"/>
<dbReference type="Proteomes" id="UP000258309">
    <property type="component" value="Unassembled WGS sequence"/>
</dbReference>
<keyword evidence="2" id="KW-1185">Reference proteome</keyword>
<feature type="non-terminal residue" evidence="1">
    <location>
        <position position="326"/>
    </location>
</feature>
<dbReference type="OMA" id="SIMFDDI"/>
<dbReference type="EMBL" id="NCSJ02000339">
    <property type="protein sequence ID" value="RFU25365.1"/>
    <property type="molecule type" value="Genomic_DNA"/>
</dbReference>
<dbReference type="SUPFAM" id="SSF56112">
    <property type="entry name" value="Protein kinase-like (PK-like)"/>
    <property type="match status" value="1"/>
</dbReference>
<dbReference type="PANTHER" id="PTHR21310">
    <property type="entry name" value="AMINOGLYCOSIDE PHOSPHOTRANSFERASE-RELATED-RELATED"/>
    <property type="match status" value="1"/>
</dbReference>
<dbReference type="OrthoDB" id="2906425at2759"/>
<evidence type="ECO:0000313" key="1">
    <source>
        <dbReference type="EMBL" id="RFU25365.1"/>
    </source>
</evidence>
<gene>
    <name evidence="1" type="ORF">B7463_g10973</name>
</gene>
<evidence type="ECO:0008006" key="3">
    <source>
        <dbReference type="Google" id="ProtNLM"/>
    </source>
</evidence>
<dbReference type="InterPro" id="IPR051678">
    <property type="entry name" value="AGP_Transferase"/>
</dbReference>
<name>A0A3E2GW08_SCYLI</name>
<accession>A0A3E2GW08</accession>
<reference evidence="1 2" key="1">
    <citation type="submission" date="2018-05" db="EMBL/GenBank/DDBJ databases">
        <title>Draft genome sequence of Scytalidium lignicola DSM 105466, a ubiquitous saprotrophic fungus.</title>
        <authorList>
            <person name="Buettner E."/>
            <person name="Gebauer A.M."/>
            <person name="Hofrichter M."/>
            <person name="Liers C."/>
            <person name="Kellner H."/>
        </authorList>
    </citation>
    <scope>NUCLEOTIDE SEQUENCE [LARGE SCALE GENOMIC DNA]</scope>
    <source>
        <strain evidence="1 2">DSM 105466</strain>
    </source>
</reference>
<organism evidence="1 2">
    <name type="scientific">Scytalidium lignicola</name>
    <name type="common">Hyphomycete</name>
    <dbReference type="NCBI Taxonomy" id="5539"/>
    <lineage>
        <taxon>Eukaryota</taxon>
        <taxon>Fungi</taxon>
        <taxon>Dikarya</taxon>
        <taxon>Ascomycota</taxon>
        <taxon>Pezizomycotina</taxon>
        <taxon>Leotiomycetes</taxon>
        <taxon>Leotiomycetes incertae sedis</taxon>
        <taxon>Scytalidium</taxon>
    </lineage>
</organism>